<evidence type="ECO:0000256" key="4">
    <source>
        <dbReference type="ARBA" id="ARBA00023163"/>
    </source>
</evidence>
<dbReference type="GO" id="GO:0003677">
    <property type="term" value="F:DNA binding"/>
    <property type="evidence" value="ECO:0007669"/>
    <property type="project" value="UniProtKB-KW"/>
</dbReference>
<keyword evidence="4" id="KW-0804">Transcription</keyword>
<keyword evidence="2" id="KW-0805">Transcription regulation</keyword>
<evidence type="ECO:0000256" key="5">
    <source>
        <dbReference type="ARBA" id="ARBA00023242"/>
    </source>
</evidence>
<name>A0AAN9EKW7_CROPI</name>
<evidence type="ECO:0000256" key="3">
    <source>
        <dbReference type="ARBA" id="ARBA00023125"/>
    </source>
</evidence>
<comment type="caution">
    <text evidence="6">The sequence shown here is derived from an EMBL/GenBank/DDBJ whole genome shotgun (WGS) entry which is preliminary data.</text>
</comment>
<protein>
    <submittedName>
        <fullName evidence="6">Uncharacterized protein</fullName>
    </submittedName>
</protein>
<organism evidence="6 7">
    <name type="scientific">Crotalaria pallida</name>
    <name type="common">Smooth rattlebox</name>
    <name type="synonym">Crotalaria striata</name>
    <dbReference type="NCBI Taxonomy" id="3830"/>
    <lineage>
        <taxon>Eukaryota</taxon>
        <taxon>Viridiplantae</taxon>
        <taxon>Streptophyta</taxon>
        <taxon>Embryophyta</taxon>
        <taxon>Tracheophyta</taxon>
        <taxon>Spermatophyta</taxon>
        <taxon>Magnoliopsida</taxon>
        <taxon>eudicotyledons</taxon>
        <taxon>Gunneridae</taxon>
        <taxon>Pentapetalae</taxon>
        <taxon>rosids</taxon>
        <taxon>fabids</taxon>
        <taxon>Fabales</taxon>
        <taxon>Fabaceae</taxon>
        <taxon>Papilionoideae</taxon>
        <taxon>50 kb inversion clade</taxon>
        <taxon>genistoids sensu lato</taxon>
        <taxon>core genistoids</taxon>
        <taxon>Crotalarieae</taxon>
        <taxon>Crotalaria</taxon>
    </lineage>
</organism>
<dbReference type="AlphaFoldDB" id="A0AAN9EKW7"/>
<keyword evidence="5" id="KW-0539">Nucleus</keyword>
<keyword evidence="3" id="KW-0238">DNA-binding</keyword>
<reference evidence="6 7" key="1">
    <citation type="submission" date="2024-01" db="EMBL/GenBank/DDBJ databases">
        <title>The genomes of 5 underutilized Papilionoideae crops provide insights into root nodulation and disease resistanc.</title>
        <authorList>
            <person name="Yuan L."/>
        </authorList>
    </citation>
    <scope>NUCLEOTIDE SEQUENCE [LARGE SCALE GENOMIC DNA]</scope>
    <source>
        <strain evidence="6">ZHUSHIDOU_FW_LH</strain>
        <tissue evidence="6">Leaf</tissue>
    </source>
</reference>
<dbReference type="Gene3D" id="2.40.330.10">
    <property type="entry name" value="DNA-binding pseudobarrel domain"/>
    <property type="match status" value="1"/>
</dbReference>
<dbReference type="SUPFAM" id="SSF101936">
    <property type="entry name" value="DNA-binding pseudobarrel domain"/>
    <property type="match status" value="1"/>
</dbReference>
<dbReference type="InterPro" id="IPR015300">
    <property type="entry name" value="DNA-bd_pseudobarrel_sf"/>
</dbReference>
<sequence length="91" mass="10484">MATTTRCRKEIGMNPDVAHRNAFKGWRSHMTTITLRDGILTDMTLEFPQKFVEMCGRRVPSTIKIRLDNGSVWNVDIQKLGDKYWFGPSIP</sequence>
<evidence type="ECO:0000313" key="6">
    <source>
        <dbReference type="EMBL" id="KAK7258290.1"/>
    </source>
</evidence>
<keyword evidence="7" id="KW-1185">Reference proteome</keyword>
<proteinExistence type="predicted"/>
<comment type="subcellular location">
    <subcellularLocation>
        <location evidence="1">Nucleus</location>
    </subcellularLocation>
</comment>
<dbReference type="Proteomes" id="UP001372338">
    <property type="component" value="Unassembled WGS sequence"/>
</dbReference>
<gene>
    <name evidence="6" type="ORF">RIF29_23863</name>
</gene>
<accession>A0AAN9EKW7</accession>
<dbReference type="EMBL" id="JAYWIO010000005">
    <property type="protein sequence ID" value="KAK7258290.1"/>
    <property type="molecule type" value="Genomic_DNA"/>
</dbReference>
<evidence type="ECO:0000256" key="1">
    <source>
        <dbReference type="ARBA" id="ARBA00004123"/>
    </source>
</evidence>
<evidence type="ECO:0000313" key="7">
    <source>
        <dbReference type="Proteomes" id="UP001372338"/>
    </source>
</evidence>
<dbReference type="GO" id="GO:0005634">
    <property type="term" value="C:nucleus"/>
    <property type="evidence" value="ECO:0007669"/>
    <property type="project" value="UniProtKB-SubCell"/>
</dbReference>
<evidence type="ECO:0000256" key="2">
    <source>
        <dbReference type="ARBA" id="ARBA00023015"/>
    </source>
</evidence>